<keyword evidence="2" id="KW-1185">Reference proteome</keyword>
<organism evidence="1 2">
    <name type="scientific">Paramecium primaurelia</name>
    <dbReference type="NCBI Taxonomy" id="5886"/>
    <lineage>
        <taxon>Eukaryota</taxon>
        <taxon>Sar</taxon>
        <taxon>Alveolata</taxon>
        <taxon>Ciliophora</taxon>
        <taxon>Intramacronucleata</taxon>
        <taxon>Oligohymenophorea</taxon>
        <taxon>Peniculida</taxon>
        <taxon>Parameciidae</taxon>
        <taxon>Paramecium</taxon>
    </lineage>
</organism>
<reference evidence="1" key="1">
    <citation type="submission" date="2021-01" db="EMBL/GenBank/DDBJ databases">
        <authorList>
            <consortium name="Genoscope - CEA"/>
            <person name="William W."/>
        </authorList>
    </citation>
    <scope>NUCLEOTIDE SEQUENCE</scope>
</reference>
<name>A0A8S1LT69_PARPR</name>
<dbReference type="OMA" id="NINRMQW"/>
<accession>A0A8S1LT69</accession>
<comment type="caution">
    <text evidence="1">The sequence shown here is derived from an EMBL/GenBank/DDBJ whole genome shotgun (WGS) entry which is preliminary data.</text>
</comment>
<evidence type="ECO:0000313" key="2">
    <source>
        <dbReference type="Proteomes" id="UP000688137"/>
    </source>
</evidence>
<dbReference type="EMBL" id="CAJJDM010000048">
    <property type="protein sequence ID" value="CAD8071758.1"/>
    <property type="molecule type" value="Genomic_DNA"/>
</dbReference>
<dbReference type="Proteomes" id="UP000688137">
    <property type="component" value="Unassembled WGS sequence"/>
</dbReference>
<evidence type="ECO:0000313" key="1">
    <source>
        <dbReference type="EMBL" id="CAD8071758.1"/>
    </source>
</evidence>
<gene>
    <name evidence="1" type="ORF">PPRIM_AZ9-3.1.T0480037</name>
</gene>
<proteinExistence type="predicted"/>
<protein>
    <submittedName>
        <fullName evidence="1">Uncharacterized protein</fullName>
    </submittedName>
</protein>
<sequence length="147" mass="17756">MFRKKEVIQIAELRAEPIKEIQLQLSEELYESKFIFNINRMQWKLKREIIGDAQKVSEINSKISIIKEQNKSQLKEEFLKLTQDVVNLEQQKVNQIKTIRKLVDDKEYAEKKSKEMKKLYLQSQIRNEQIKKMILEEEERFKSLILN</sequence>
<dbReference type="AlphaFoldDB" id="A0A8S1LT69"/>